<feature type="region of interest" description="Disordered" evidence="1">
    <location>
        <begin position="637"/>
        <end position="662"/>
    </location>
</feature>
<dbReference type="AlphaFoldDB" id="A0A7S3Q3L9"/>
<reference evidence="2" key="1">
    <citation type="submission" date="2021-01" db="EMBL/GenBank/DDBJ databases">
        <authorList>
            <person name="Corre E."/>
            <person name="Pelletier E."/>
            <person name="Niang G."/>
            <person name="Scheremetjew M."/>
            <person name="Finn R."/>
            <person name="Kale V."/>
            <person name="Holt S."/>
            <person name="Cochrane G."/>
            <person name="Meng A."/>
            <person name="Brown T."/>
            <person name="Cohen L."/>
        </authorList>
    </citation>
    <scope>NUCLEOTIDE SEQUENCE</scope>
    <source>
        <strain evidence="2">MM31A-1</strain>
    </source>
</reference>
<evidence type="ECO:0000256" key="1">
    <source>
        <dbReference type="SAM" id="MobiDB-lite"/>
    </source>
</evidence>
<gene>
    <name evidence="2" type="ORF">CDEB00056_LOCUS9667</name>
</gene>
<evidence type="ECO:0000313" key="2">
    <source>
        <dbReference type="EMBL" id="CAE0464826.1"/>
    </source>
</evidence>
<evidence type="ECO:0008006" key="3">
    <source>
        <dbReference type="Google" id="ProtNLM"/>
    </source>
</evidence>
<proteinExistence type="predicted"/>
<dbReference type="EMBL" id="HBIO01012447">
    <property type="protein sequence ID" value="CAE0464826.1"/>
    <property type="molecule type" value="Transcribed_RNA"/>
</dbReference>
<sequence>MSFWRMSKKKTVILIALASILSLWYDQGLIISIKDRRLSLNKGNGECEWVAAIQYTDPGFPTEQDFKKTIIAGYPGGDKRITFIQLEGLTGLSARDEWEFAFLGMTNQPFIKANYPHHEGIWGWQDQADQVVLVVSNIKKAMIEYHDILWDIGYAQTFEEAYERMDNLYKDEVAGVPHENPPVEDFLVWRDLRIFDEIHWYSWFTDYYMEGGLMRDMFTHEVTTVTQWKLATLPNFFTKFEMRYGRFVDEGEVVDPNIDPMCATLSEGCYPVLVIDPLALVDPEYGPAEARKLAELVNGTKGFEDWMIEEEAWECVWNELITSRKGIKTYLDRDTFDYETYTLSFELKNEMWHELNRLIEKYKDQEDQVAIDLVNILTGHREELGVDTPVDPISYEELMSYHLAFPPFFPNQKMFKSDDDFFVNAHLKYEDLDASNIDSVIDRRRAHFEEEMAAKRERNVDVKYFDAPGWTSLPGAGLSSLTPYASRKTARIKYHSSPGVFATSNKSRDVAALFSSYIHIDRTLKKICITSEGGSKLFLDNVLRVNNDGLHGERRVCADITEGVYKLDLEYFKGSGGKSMLMLEFGVNEDRLRVVPTRSWASADSARKFRQLIIMEERLEEDLRTLKETDLMGPNTRAEFNRRKKLRNGDLQDDRHLGKPPKFDFSNFDEILQERKSDQLKIARDKFGA</sequence>
<feature type="compositionally biased region" description="Basic and acidic residues" evidence="1">
    <location>
        <begin position="647"/>
        <end position="657"/>
    </location>
</feature>
<protein>
    <recommendedName>
        <fullName evidence="3">PA14 domain-containing protein</fullName>
    </recommendedName>
</protein>
<name>A0A7S3Q3L9_9STRA</name>
<organism evidence="2">
    <name type="scientific">Chaetoceros debilis</name>
    <dbReference type="NCBI Taxonomy" id="122233"/>
    <lineage>
        <taxon>Eukaryota</taxon>
        <taxon>Sar</taxon>
        <taxon>Stramenopiles</taxon>
        <taxon>Ochrophyta</taxon>
        <taxon>Bacillariophyta</taxon>
        <taxon>Coscinodiscophyceae</taxon>
        <taxon>Chaetocerotophycidae</taxon>
        <taxon>Chaetocerotales</taxon>
        <taxon>Chaetocerotaceae</taxon>
        <taxon>Chaetoceros</taxon>
    </lineage>
</organism>
<accession>A0A7S3Q3L9</accession>